<feature type="transmembrane region" description="Helical" evidence="1">
    <location>
        <begin position="249"/>
        <end position="268"/>
    </location>
</feature>
<evidence type="ECO:0000313" key="3">
    <source>
        <dbReference type="EMBL" id="MBP2623966.1"/>
    </source>
</evidence>
<feature type="domain" description="Acyltransferase 3" evidence="2">
    <location>
        <begin position="20"/>
        <end position="268"/>
    </location>
</feature>
<keyword evidence="4" id="KW-1185">Reference proteome</keyword>
<dbReference type="EMBL" id="PRDG01000005">
    <property type="protein sequence ID" value="MBP2623966.1"/>
    <property type="molecule type" value="Genomic_DNA"/>
</dbReference>
<keyword evidence="1" id="KW-0472">Membrane</keyword>
<keyword evidence="1" id="KW-0812">Transmembrane</keyword>
<dbReference type="Pfam" id="PF01757">
    <property type="entry name" value="Acyl_transf_3"/>
    <property type="match status" value="1"/>
</dbReference>
<organism evidence="3 4">
    <name type="scientific">Streptococcus oricebi</name>
    <dbReference type="NCBI Taxonomy" id="1547447"/>
    <lineage>
        <taxon>Bacteria</taxon>
        <taxon>Bacillati</taxon>
        <taxon>Bacillota</taxon>
        <taxon>Bacilli</taxon>
        <taxon>Lactobacillales</taxon>
        <taxon>Streptococcaceae</taxon>
        <taxon>Streptococcus</taxon>
    </lineage>
</organism>
<sequence>MIVIFKEIIMKTSVNRERNIGIDILKVLALFFVISVHFFLHTGYYRVQFQPLAIPFIIIRNISFTCVPLFLIITGYLSGNKTWNKKYFLNLLNVFLIYSLATLFCTLVAEKFSLSIATAVLVLKNIFRFGYYGWYVQMYLGLMLVAPVFNTIYKKLKSHKAKLIFILLLLAIVSFPVSFLDIFYQHNDALLLHSLPSWWKFTLPILYYSLGLYLREHSRKYARNIGLPLVLVITLSTICYYIFDIHTEHLTNIFTILTGIFIFYYFFIQNPLFQIDIKD</sequence>
<evidence type="ECO:0000313" key="4">
    <source>
        <dbReference type="Proteomes" id="UP001519296"/>
    </source>
</evidence>
<accession>A0ABS5B660</accession>
<feature type="transmembrane region" description="Helical" evidence="1">
    <location>
        <begin position="129"/>
        <end position="152"/>
    </location>
</feature>
<name>A0ABS5B660_9STRE</name>
<evidence type="ECO:0000256" key="1">
    <source>
        <dbReference type="SAM" id="Phobius"/>
    </source>
</evidence>
<dbReference type="InterPro" id="IPR002656">
    <property type="entry name" value="Acyl_transf_3_dom"/>
</dbReference>
<feature type="transmembrane region" description="Helical" evidence="1">
    <location>
        <begin position="226"/>
        <end position="243"/>
    </location>
</feature>
<feature type="transmembrane region" description="Helical" evidence="1">
    <location>
        <begin position="197"/>
        <end position="214"/>
    </location>
</feature>
<feature type="transmembrane region" description="Helical" evidence="1">
    <location>
        <begin position="20"/>
        <end position="40"/>
    </location>
</feature>
<evidence type="ECO:0000259" key="2">
    <source>
        <dbReference type="Pfam" id="PF01757"/>
    </source>
</evidence>
<comment type="caution">
    <text evidence="3">The sequence shown here is derived from an EMBL/GenBank/DDBJ whole genome shotgun (WGS) entry which is preliminary data.</text>
</comment>
<feature type="transmembrane region" description="Helical" evidence="1">
    <location>
        <begin position="89"/>
        <end position="109"/>
    </location>
</feature>
<keyword evidence="1" id="KW-1133">Transmembrane helix</keyword>
<protein>
    <recommendedName>
        <fullName evidence="2">Acyltransferase 3 domain-containing protein</fullName>
    </recommendedName>
</protein>
<gene>
    <name evidence="3" type="ORF">C4K46_08450</name>
</gene>
<reference evidence="3 4" key="1">
    <citation type="submission" date="2018-02" db="EMBL/GenBank/DDBJ databases">
        <title>Draft genome sequence of Streptococcus oricebi CCUG 70868T type strain.</title>
        <authorList>
            <person name="Mendez V."/>
            <person name="Salva-Serra F."/>
            <person name="Jaen-Luchoro D."/>
            <person name="Gonzales-Siles L."/>
            <person name="Karlsson R."/>
            <person name="Engstrom-Jakobsson H."/>
            <person name="Busquets A."/>
            <person name="Gomila M."/>
            <person name="Pineiro-Iglesias B."/>
            <person name="Bennasar-Figueras A."/>
            <person name="Seeger M."/>
            <person name="Moore E."/>
        </authorList>
    </citation>
    <scope>NUCLEOTIDE SEQUENCE [LARGE SCALE GENOMIC DNA]</scope>
    <source>
        <strain evidence="3 4">CCUG 70868</strain>
    </source>
</reference>
<dbReference type="Proteomes" id="UP001519296">
    <property type="component" value="Unassembled WGS sequence"/>
</dbReference>
<proteinExistence type="predicted"/>
<feature type="transmembrane region" description="Helical" evidence="1">
    <location>
        <begin position="164"/>
        <end position="185"/>
    </location>
</feature>
<feature type="transmembrane region" description="Helical" evidence="1">
    <location>
        <begin position="52"/>
        <end position="77"/>
    </location>
</feature>